<evidence type="ECO:0000313" key="1">
    <source>
        <dbReference type="EMBL" id="KAH7677813.1"/>
    </source>
</evidence>
<keyword evidence="2" id="KW-1185">Reference proteome</keyword>
<protein>
    <submittedName>
        <fullName evidence="1">Uncharacterized protein</fullName>
    </submittedName>
</protein>
<gene>
    <name evidence="1" type="ORF">IHE45_07G108000</name>
</gene>
<sequence length="390" mass="44635">MQTSNKARSSPANRATKTSGSESDSNNSVRPSRTFTDRSPKAIVHRRSSKSPVMENKQRSSRVSELELQFAQLQEEVKKTKDQLNSSESWKRKAQHEAEETKKQLMTMSVQLEDKEQLLVEFSAAEEDRLQELRKISQDRDRAWQSELEVAQKQHSMDSTALASALNEIQRLKMQLDIVIKSEVAKNSEIQMLKQEMERLRAIACETEQLLAMKELELEESKAQVMTMSVKYDEIEQLKVALDEQQIQNTLQIHSLHELVERMKIECEQMGLMEDVTELKAKVMDKETELQSIAEENKEMKQELSIAQAVNAEMEVELRRIRVQSEQWRKAAEAAAAVLMTGDNGGFMEIVGNPMSSPSEYDELSDESPKKKNSNNMLKKLGWLLKKGSK</sequence>
<proteinExistence type="predicted"/>
<dbReference type="EMBL" id="CM037017">
    <property type="protein sequence ID" value="KAH7677813.1"/>
    <property type="molecule type" value="Genomic_DNA"/>
</dbReference>
<evidence type="ECO:0000313" key="2">
    <source>
        <dbReference type="Proteomes" id="UP000827976"/>
    </source>
</evidence>
<name>A0ACB7VU24_DIOAL</name>
<reference evidence="2" key="1">
    <citation type="journal article" date="2022" name="Nat. Commun.">
        <title>Chromosome evolution and the genetic basis of agronomically important traits in greater yam.</title>
        <authorList>
            <person name="Bredeson J.V."/>
            <person name="Lyons J.B."/>
            <person name="Oniyinde I.O."/>
            <person name="Okereke N.R."/>
            <person name="Kolade O."/>
            <person name="Nnabue I."/>
            <person name="Nwadili C.O."/>
            <person name="Hribova E."/>
            <person name="Parker M."/>
            <person name="Nwogha J."/>
            <person name="Shu S."/>
            <person name="Carlson J."/>
            <person name="Kariba R."/>
            <person name="Muthemba S."/>
            <person name="Knop K."/>
            <person name="Barton G.J."/>
            <person name="Sherwood A.V."/>
            <person name="Lopez-Montes A."/>
            <person name="Asiedu R."/>
            <person name="Jamnadass R."/>
            <person name="Muchugi A."/>
            <person name="Goodstein D."/>
            <person name="Egesi C.N."/>
            <person name="Featherston J."/>
            <person name="Asfaw A."/>
            <person name="Simpson G.G."/>
            <person name="Dolezel J."/>
            <person name="Hendre P.S."/>
            <person name="Van Deynze A."/>
            <person name="Kumar P.L."/>
            <person name="Obidiegwu J.E."/>
            <person name="Bhattacharjee R."/>
            <person name="Rokhsar D.S."/>
        </authorList>
    </citation>
    <scope>NUCLEOTIDE SEQUENCE [LARGE SCALE GENOMIC DNA]</scope>
    <source>
        <strain evidence="2">cv. TDa95/00328</strain>
    </source>
</reference>
<dbReference type="Proteomes" id="UP000827976">
    <property type="component" value="Chromosome 7"/>
</dbReference>
<organism evidence="1 2">
    <name type="scientific">Dioscorea alata</name>
    <name type="common">Purple yam</name>
    <dbReference type="NCBI Taxonomy" id="55571"/>
    <lineage>
        <taxon>Eukaryota</taxon>
        <taxon>Viridiplantae</taxon>
        <taxon>Streptophyta</taxon>
        <taxon>Embryophyta</taxon>
        <taxon>Tracheophyta</taxon>
        <taxon>Spermatophyta</taxon>
        <taxon>Magnoliopsida</taxon>
        <taxon>Liliopsida</taxon>
        <taxon>Dioscoreales</taxon>
        <taxon>Dioscoreaceae</taxon>
        <taxon>Dioscorea</taxon>
    </lineage>
</organism>
<comment type="caution">
    <text evidence="1">The sequence shown here is derived from an EMBL/GenBank/DDBJ whole genome shotgun (WGS) entry which is preliminary data.</text>
</comment>
<accession>A0ACB7VU24</accession>